<accession>A0A8H3DB35</accession>
<feature type="compositionally biased region" description="Basic and acidic residues" evidence="1">
    <location>
        <begin position="389"/>
        <end position="400"/>
    </location>
</feature>
<protein>
    <submittedName>
        <fullName evidence="3">Uncharacterized protein</fullName>
    </submittedName>
</protein>
<feature type="compositionally biased region" description="Low complexity" evidence="1">
    <location>
        <begin position="416"/>
        <end position="431"/>
    </location>
</feature>
<sequence>MDTFETYPSLPPSPTTPSISFPVKRIDRAPPYIRTSFSSGYVRSHTIIPDTSPVVASPSAPNLQRHSQSRGHRHSKSMNSKEAPPPLPLPIEVLDAGYVSNNEYSNNRTEAVIRQWRMKRSETDPGLSGRSIENREPLPALPDNPRIWTPSQLAQYLLTALRFKGNKSEAVSVPKPVAQDIANFVIKHKLNGRVFLRLQDGDIEEMGINQLWRTVLMSSSLELRKSLLKGRIWGFGFDNSSNEPSDRTSPEHGRRVPSTVLEREEMNTRESTSPCERLPLFRSQDFSTLRSSGYVSPSASTLSFDSDAYNYTPSRRSTRPRAESTSSVASSSVGRVREILRNLERTTRSSEDVTHGNEDAGFASGEMTSESDEDREPGLVGNHGIAGHGLDHWTKNEASRPRLSSTQFNGVATVDSPSTSRSSKTSRASTSELIKTPPPPSLVNLLELAQSGGPPVSPGKDFSDAETKGVLAEEPSVEALLQEEGDPCEGRPRATSWGAKAWEEEFPGGTSRRVPATIKIPRTGAKPLVDTERSQEEMIAVPRSVWDNLCRRLDDTERRIALLEMQEAERRGEVELLVGGNFSDDHNIPKTQLPGGLSVVTLSPYLVIVGVGVCALVAEYVFGHVVGRRPRS</sequence>
<keyword evidence="2" id="KW-0812">Transmembrane</keyword>
<name>A0A8H3DB35_9AGAM</name>
<feature type="compositionally biased region" description="Basic and acidic residues" evidence="1">
    <location>
        <begin position="244"/>
        <end position="254"/>
    </location>
</feature>
<keyword evidence="2" id="KW-1133">Transmembrane helix</keyword>
<reference evidence="3" key="1">
    <citation type="submission" date="2021-01" db="EMBL/GenBank/DDBJ databases">
        <authorList>
            <person name="Kaushik A."/>
        </authorList>
    </citation>
    <scope>NUCLEOTIDE SEQUENCE</scope>
    <source>
        <strain evidence="3">AG6-10EEA</strain>
    </source>
</reference>
<dbReference type="Proteomes" id="UP000663853">
    <property type="component" value="Unassembled WGS sequence"/>
</dbReference>
<feature type="region of interest" description="Disordered" evidence="1">
    <location>
        <begin position="51"/>
        <end position="89"/>
    </location>
</feature>
<feature type="transmembrane region" description="Helical" evidence="2">
    <location>
        <begin position="602"/>
        <end position="622"/>
    </location>
</feature>
<feature type="compositionally biased region" description="Basic residues" evidence="1">
    <location>
        <begin position="67"/>
        <end position="76"/>
    </location>
</feature>
<proteinExistence type="predicted"/>
<evidence type="ECO:0000256" key="2">
    <source>
        <dbReference type="SAM" id="Phobius"/>
    </source>
</evidence>
<feature type="region of interest" description="Disordered" evidence="1">
    <location>
        <begin position="1"/>
        <end position="22"/>
    </location>
</feature>
<feature type="region of interest" description="Disordered" evidence="1">
    <location>
        <begin position="305"/>
        <end position="440"/>
    </location>
</feature>
<gene>
    <name evidence="3" type="ORF">RDB_LOCUS136440</name>
</gene>
<evidence type="ECO:0000256" key="1">
    <source>
        <dbReference type="SAM" id="MobiDB-lite"/>
    </source>
</evidence>
<dbReference type="AlphaFoldDB" id="A0A8H3DB35"/>
<organism evidence="3 4">
    <name type="scientific">Rhizoctonia solani</name>
    <dbReference type="NCBI Taxonomy" id="456999"/>
    <lineage>
        <taxon>Eukaryota</taxon>
        <taxon>Fungi</taxon>
        <taxon>Dikarya</taxon>
        <taxon>Basidiomycota</taxon>
        <taxon>Agaricomycotina</taxon>
        <taxon>Agaricomycetes</taxon>
        <taxon>Cantharellales</taxon>
        <taxon>Ceratobasidiaceae</taxon>
        <taxon>Rhizoctonia</taxon>
    </lineage>
</organism>
<feature type="region of interest" description="Disordered" evidence="1">
    <location>
        <begin position="240"/>
        <end position="277"/>
    </location>
</feature>
<feature type="region of interest" description="Disordered" evidence="1">
    <location>
        <begin position="123"/>
        <end position="144"/>
    </location>
</feature>
<comment type="caution">
    <text evidence="3">The sequence shown here is derived from an EMBL/GenBank/DDBJ whole genome shotgun (WGS) entry which is preliminary data.</text>
</comment>
<feature type="compositionally biased region" description="Basic and acidic residues" evidence="1">
    <location>
        <begin position="335"/>
        <end position="358"/>
    </location>
</feature>
<keyword evidence="2" id="KW-0472">Membrane</keyword>
<feature type="compositionally biased region" description="Polar residues" evidence="1">
    <location>
        <begin position="305"/>
        <end position="315"/>
    </location>
</feature>
<feature type="compositionally biased region" description="Low complexity" evidence="1">
    <location>
        <begin position="323"/>
        <end position="334"/>
    </location>
</feature>
<evidence type="ECO:0000313" key="4">
    <source>
        <dbReference type="Proteomes" id="UP000663853"/>
    </source>
</evidence>
<evidence type="ECO:0000313" key="3">
    <source>
        <dbReference type="EMBL" id="CAE6516104.1"/>
    </source>
</evidence>
<dbReference type="EMBL" id="CAJMXA010003789">
    <property type="protein sequence ID" value="CAE6516104.1"/>
    <property type="molecule type" value="Genomic_DNA"/>
</dbReference>